<evidence type="ECO:0000313" key="3">
    <source>
        <dbReference type="Proteomes" id="UP000012174"/>
    </source>
</evidence>
<organism evidence="2 3">
    <name type="scientific">Eutypa lata (strain UCR-EL1)</name>
    <name type="common">Grapevine dieback disease fungus</name>
    <name type="synonym">Eutypa armeniacae</name>
    <dbReference type="NCBI Taxonomy" id="1287681"/>
    <lineage>
        <taxon>Eukaryota</taxon>
        <taxon>Fungi</taxon>
        <taxon>Dikarya</taxon>
        <taxon>Ascomycota</taxon>
        <taxon>Pezizomycotina</taxon>
        <taxon>Sordariomycetes</taxon>
        <taxon>Xylariomycetidae</taxon>
        <taxon>Xylariales</taxon>
        <taxon>Diatrypaceae</taxon>
        <taxon>Eutypa</taxon>
    </lineage>
</organism>
<accession>M7TIY6</accession>
<reference evidence="3" key="1">
    <citation type="journal article" date="2013" name="Genome Announc.">
        <title>Draft genome sequence of the grapevine dieback fungus Eutypa lata UCR-EL1.</title>
        <authorList>
            <person name="Blanco-Ulate B."/>
            <person name="Rolshausen P.E."/>
            <person name="Cantu D."/>
        </authorList>
    </citation>
    <scope>NUCLEOTIDE SEQUENCE [LARGE SCALE GENOMIC DNA]</scope>
    <source>
        <strain evidence="3">UCR-EL1</strain>
    </source>
</reference>
<dbReference type="EMBL" id="KB706604">
    <property type="protein sequence ID" value="EMR66675.1"/>
    <property type="molecule type" value="Genomic_DNA"/>
</dbReference>
<feature type="domain" description="RNA ligase" evidence="1">
    <location>
        <begin position="179"/>
        <end position="367"/>
    </location>
</feature>
<protein>
    <submittedName>
        <fullName evidence="2">Putative rna drb0094 family protein</fullName>
    </submittedName>
</protein>
<dbReference type="OrthoDB" id="17053at2759"/>
<dbReference type="eggNOG" id="ENOG502RXHP">
    <property type="taxonomic scope" value="Eukaryota"/>
</dbReference>
<dbReference type="AlphaFoldDB" id="M7TIY6"/>
<evidence type="ECO:0000259" key="1">
    <source>
        <dbReference type="Pfam" id="PF09414"/>
    </source>
</evidence>
<gene>
    <name evidence="2" type="ORF">UCREL1_6331</name>
</gene>
<keyword evidence="3" id="KW-1185">Reference proteome</keyword>
<dbReference type="HOGENOM" id="CLU_061838_0_0_1"/>
<sequence length="379" mass="43086">MAVTRKLVTVRRIEYVIPISGTPFVTVKIGGWRVVVNSNEGFREGQLVVYFEIDSILPNTGYFWEFCVRNNAESDGKPVFLVGTVMKSKHISQGLVFHLDTFSEITSVFNELKSKYRYDDALQRLMDRSFEKELGIEKWEAPQNEDHRIIGPAPVFFPQPGCLRAQNIFGLFDEEGEKYFHVTEKLDGVPMTIYCINKNSEWCSTLPALPEHLQQEGPLRIGISGRRDDLLEHEDSWFWTTAKKQGILDKIKRVTREVKNVAIQGELCGSSIHTNSMGFAPDVHHFYAFDIFDIDRQKYLKPYNAATICGFAEIDYAPVIRDRVKLSTFATDIDNLVAKAEGRGLLGKPREGLVFKEVNGGFTFKVISNSWLLQTGKGQ</sequence>
<dbReference type="Pfam" id="PF21189">
    <property type="entry name" value="PHA02142"/>
    <property type="match status" value="1"/>
</dbReference>
<dbReference type="InterPro" id="IPR021122">
    <property type="entry name" value="RNA_ligase_dom_REL/Rnl2"/>
</dbReference>
<dbReference type="KEGG" id="ela:UCREL1_6331"/>
<evidence type="ECO:0000313" key="2">
    <source>
        <dbReference type="EMBL" id="EMR66675.1"/>
    </source>
</evidence>
<proteinExistence type="predicted"/>
<name>M7TIY6_EUTLA</name>
<dbReference type="Pfam" id="PF09414">
    <property type="entry name" value="RNA_ligase"/>
    <property type="match status" value="1"/>
</dbReference>
<dbReference type="Proteomes" id="UP000012174">
    <property type="component" value="Unassembled WGS sequence"/>
</dbReference>
<dbReference type="SUPFAM" id="SSF56091">
    <property type="entry name" value="DNA ligase/mRNA capping enzyme, catalytic domain"/>
    <property type="match status" value="1"/>
</dbReference>
<dbReference type="Gene3D" id="3.30.470.30">
    <property type="entry name" value="DNA ligase/mRNA capping enzyme"/>
    <property type="match status" value="1"/>
</dbReference>